<name>A0A1X0YGK3_MYCSI</name>
<proteinExistence type="predicted"/>
<dbReference type="InterPro" id="IPR004843">
    <property type="entry name" value="Calcineurin-like_PHP"/>
</dbReference>
<dbReference type="RefSeq" id="WP_084948144.1">
    <property type="nucleotide sequence ID" value="NZ_MZZM01000005.1"/>
</dbReference>
<dbReference type="Pfam" id="PF00149">
    <property type="entry name" value="Metallophos"/>
    <property type="match status" value="1"/>
</dbReference>
<sequence length="210" mass="22441">MTEEIAVVGDIHGNSAALSGMLRMLSDWEGLLVFTGDYVNRGPDSAGVIQLLIDLSTGRPNTFFVAGNHDVALRDAIASGKLFSLLSMGGAPTIKSYVETPKGDVGEQLRRSVPRDHIEFLSRLLPSFTHNRLVVTHGSNDPISDQAGDQYHVYGHVPTADGKPRIGAHSAAIDTGCGLSAGGRLTCFFWPARVAKQVDAQGVEVTTDRE</sequence>
<feature type="domain" description="Calcineurin-like phosphoesterase" evidence="1">
    <location>
        <begin position="5"/>
        <end position="150"/>
    </location>
</feature>
<dbReference type="Gene3D" id="3.60.21.10">
    <property type="match status" value="1"/>
</dbReference>
<keyword evidence="3" id="KW-1185">Reference proteome</keyword>
<evidence type="ECO:0000259" key="1">
    <source>
        <dbReference type="Pfam" id="PF00149"/>
    </source>
</evidence>
<dbReference type="SUPFAM" id="SSF56300">
    <property type="entry name" value="Metallo-dependent phosphatases"/>
    <property type="match status" value="1"/>
</dbReference>
<dbReference type="InterPro" id="IPR050126">
    <property type="entry name" value="Ap4A_hydrolase"/>
</dbReference>
<dbReference type="GO" id="GO:0008803">
    <property type="term" value="F:bis(5'-nucleosyl)-tetraphosphatase (symmetrical) activity"/>
    <property type="evidence" value="ECO:0007669"/>
    <property type="project" value="TreeGrafter"/>
</dbReference>
<dbReference type="Proteomes" id="UP000193040">
    <property type="component" value="Unassembled WGS sequence"/>
</dbReference>
<evidence type="ECO:0000313" key="2">
    <source>
        <dbReference type="EMBL" id="ORJ64323.1"/>
    </source>
</evidence>
<dbReference type="AlphaFoldDB" id="A0A1X0YGK3"/>
<reference evidence="2 3" key="1">
    <citation type="submission" date="2017-03" db="EMBL/GenBank/DDBJ databases">
        <title>Genomic insights into Mycobacterium simiae human colonization.</title>
        <authorList>
            <person name="Steffani J.L."/>
            <person name="Brunck M.E."/>
            <person name="Cruz E."/>
            <person name="Montiel R."/>
            <person name="Barona F."/>
        </authorList>
    </citation>
    <scope>NUCLEOTIDE SEQUENCE [LARGE SCALE GENOMIC DNA]</scope>
    <source>
        <strain evidence="2 3">MsiGto</strain>
    </source>
</reference>
<dbReference type="PANTHER" id="PTHR42850">
    <property type="entry name" value="METALLOPHOSPHOESTERASE"/>
    <property type="match status" value="1"/>
</dbReference>
<dbReference type="EMBL" id="MZZM01000005">
    <property type="protein sequence ID" value="ORJ64323.1"/>
    <property type="molecule type" value="Genomic_DNA"/>
</dbReference>
<protein>
    <recommendedName>
        <fullName evidence="1">Calcineurin-like phosphoesterase domain-containing protein</fullName>
    </recommendedName>
</protein>
<organism evidence="2 3">
    <name type="scientific">Mycobacterium simiae</name>
    <name type="common">Mycobacterium habana</name>
    <dbReference type="NCBI Taxonomy" id="1784"/>
    <lineage>
        <taxon>Bacteria</taxon>
        <taxon>Bacillati</taxon>
        <taxon>Actinomycetota</taxon>
        <taxon>Actinomycetes</taxon>
        <taxon>Mycobacteriales</taxon>
        <taxon>Mycobacteriaceae</taxon>
        <taxon>Mycobacterium</taxon>
        <taxon>Mycobacterium simiae complex</taxon>
    </lineage>
</organism>
<evidence type="ECO:0000313" key="3">
    <source>
        <dbReference type="Proteomes" id="UP000193040"/>
    </source>
</evidence>
<dbReference type="GO" id="GO:0005737">
    <property type="term" value="C:cytoplasm"/>
    <property type="evidence" value="ECO:0007669"/>
    <property type="project" value="TreeGrafter"/>
</dbReference>
<dbReference type="InterPro" id="IPR029052">
    <property type="entry name" value="Metallo-depent_PP-like"/>
</dbReference>
<accession>A0A1X0YGK3</accession>
<dbReference type="PANTHER" id="PTHR42850:SF4">
    <property type="entry name" value="ZINC-DEPENDENT ENDOPOLYPHOSPHATASE"/>
    <property type="match status" value="1"/>
</dbReference>
<gene>
    <name evidence="2" type="ORF">B5M45_03840</name>
</gene>
<dbReference type="GO" id="GO:0016791">
    <property type="term" value="F:phosphatase activity"/>
    <property type="evidence" value="ECO:0007669"/>
    <property type="project" value="TreeGrafter"/>
</dbReference>
<dbReference type="GO" id="GO:0110154">
    <property type="term" value="P:RNA decapping"/>
    <property type="evidence" value="ECO:0007669"/>
    <property type="project" value="TreeGrafter"/>
</dbReference>
<comment type="caution">
    <text evidence="2">The sequence shown here is derived from an EMBL/GenBank/DDBJ whole genome shotgun (WGS) entry which is preliminary data.</text>
</comment>